<evidence type="ECO:0000313" key="2">
    <source>
        <dbReference type="Proteomes" id="UP000216897"/>
    </source>
</evidence>
<gene>
    <name evidence="1" type="ORF">CJF38_17745</name>
</gene>
<reference evidence="1 2" key="1">
    <citation type="submission" date="2017-08" db="EMBL/GenBank/DDBJ databases">
        <title>Genomic and metabolic characterisation of spoilage-associated Pseudomonas species.</title>
        <authorList>
            <person name="Stanborough T."/>
            <person name="Fegan N."/>
            <person name="Powell S.M."/>
            <person name="Singh T."/>
            <person name="Tamplin M.L."/>
            <person name="Chandry P.S."/>
        </authorList>
    </citation>
    <scope>NUCLEOTIDE SEQUENCE [LARGE SCALE GENOMIC DNA]</scope>
    <source>
        <strain evidence="1 2">L1814</strain>
    </source>
</reference>
<dbReference type="EMBL" id="NQKG01000020">
    <property type="protein sequence ID" value="OZY53768.1"/>
    <property type="molecule type" value="Genomic_DNA"/>
</dbReference>
<comment type="caution">
    <text evidence="1">The sequence shown here is derived from an EMBL/GenBank/DDBJ whole genome shotgun (WGS) entry which is preliminary data.</text>
</comment>
<name>A0ABX4GI36_9PSED</name>
<dbReference type="Proteomes" id="UP000216897">
    <property type="component" value="Unassembled WGS sequence"/>
</dbReference>
<dbReference type="Pfam" id="PF09650">
    <property type="entry name" value="PHA_gran_rgn"/>
    <property type="match status" value="1"/>
</dbReference>
<keyword evidence="2" id="KW-1185">Reference proteome</keyword>
<organism evidence="1 2">
    <name type="scientific">Pseudomonas lundensis</name>
    <dbReference type="NCBI Taxonomy" id="86185"/>
    <lineage>
        <taxon>Bacteria</taxon>
        <taxon>Pseudomonadati</taxon>
        <taxon>Pseudomonadota</taxon>
        <taxon>Gammaproteobacteria</taxon>
        <taxon>Pseudomonadales</taxon>
        <taxon>Pseudomonadaceae</taxon>
        <taxon>Pseudomonas</taxon>
    </lineage>
</organism>
<evidence type="ECO:0008006" key="3">
    <source>
        <dbReference type="Google" id="ProtNLM"/>
    </source>
</evidence>
<proteinExistence type="predicted"/>
<dbReference type="InterPro" id="IPR013433">
    <property type="entry name" value="PHA_gran_rgn"/>
</dbReference>
<sequence length="96" mass="10503">MFVMANVKITREHNLGIAQAMIRARGLVDGLAEQYGLKTYWSDKGVTVKHGMTGITGTLEVSEKTVTVFVELSFLQSAFKGVIESTINSILAKELI</sequence>
<dbReference type="NCBIfam" id="TIGR02610">
    <property type="entry name" value="PHA_gran_rgn"/>
    <property type="match status" value="1"/>
</dbReference>
<accession>A0ABX4GI36</accession>
<evidence type="ECO:0000313" key="1">
    <source>
        <dbReference type="EMBL" id="OZY53768.1"/>
    </source>
</evidence>
<protein>
    <recommendedName>
        <fullName evidence="3">Polyhydroxyalkanoic acid system protein</fullName>
    </recommendedName>
</protein>